<dbReference type="InterPro" id="IPR037294">
    <property type="entry name" value="ABC_BtuC-like"/>
</dbReference>
<dbReference type="SMART" id="SM00529">
    <property type="entry name" value="HTH_DTXR"/>
    <property type="match status" value="1"/>
</dbReference>
<evidence type="ECO:0000313" key="11">
    <source>
        <dbReference type="Proteomes" id="UP000319383"/>
    </source>
</evidence>
<dbReference type="GO" id="GO:0055085">
    <property type="term" value="P:transmembrane transport"/>
    <property type="evidence" value="ECO:0007669"/>
    <property type="project" value="InterPro"/>
</dbReference>
<dbReference type="GO" id="GO:0071281">
    <property type="term" value="P:cellular response to iron ion"/>
    <property type="evidence" value="ECO:0007669"/>
    <property type="project" value="UniProtKB-ARBA"/>
</dbReference>
<dbReference type="GO" id="GO:0003700">
    <property type="term" value="F:DNA-binding transcription factor activity"/>
    <property type="evidence" value="ECO:0007669"/>
    <property type="project" value="InterPro"/>
</dbReference>
<proteinExistence type="inferred from homology"/>
<evidence type="ECO:0000256" key="2">
    <source>
        <dbReference type="ARBA" id="ARBA00008034"/>
    </source>
</evidence>
<dbReference type="InterPro" id="IPR022689">
    <property type="entry name" value="Iron_dep_repressor"/>
</dbReference>
<evidence type="ECO:0000256" key="8">
    <source>
        <dbReference type="RuleBase" id="RU003943"/>
    </source>
</evidence>
<dbReference type="Pfam" id="PF00950">
    <property type="entry name" value="ABC-3"/>
    <property type="match status" value="1"/>
</dbReference>
<keyword evidence="4" id="KW-1003">Cell membrane</keyword>
<dbReference type="KEGG" id="sdyn:Mal52_06720"/>
<feature type="transmembrane region" description="Helical" evidence="9">
    <location>
        <begin position="225"/>
        <end position="245"/>
    </location>
</feature>
<dbReference type="Proteomes" id="UP000319383">
    <property type="component" value="Chromosome"/>
</dbReference>
<evidence type="ECO:0000313" key="10">
    <source>
        <dbReference type="EMBL" id="QDU42217.1"/>
    </source>
</evidence>
<evidence type="ECO:0000256" key="4">
    <source>
        <dbReference type="ARBA" id="ARBA00022475"/>
    </source>
</evidence>
<feature type="transmembrane region" description="Helical" evidence="9">
    <location>
        <begin position="40"/>
        <end position="58"/>
    </location>
</feature>
<comment type="subcellular location">
    <subcellularLocation>
        <location evidence="1 8">Cell membrane</location>
        <topology evidence="1 8">Multi-pass membrane protein</topology>
    </subcellularLocation>
</comment>
<feature type="transmembrane region" description="Helical" evidence="9">
    <location>
        <begin position="88"/>
        <end position="108"/>
    </location>
</feature>
<keyword evidence="7 9" id="KW-0472">Membrane</keyword>
<evidence type="ECO:0000256" key="1">
    <source>
        <dbReference type="ARBA" id="ARBA00004651"/>
    </source>
</evidence>
<evidence type="ECO:0000256" key="3">
    <source>
        <dbReference type="ARBA" id="ARBA00022448"/>
    </source>
</evidence>
<feature type="transmembrane region" description="Helical" evidence="9">
    <location>
        <begin position="63"/>
        <end position="82"/>
    </location>
</feature>
<dbReference type="CDD" id="cd06550">
    <property type="entry name" value="TM_ABC_iron-siderophores_like"/>
    <property type="match status" value="1"/>
</dbReference>
<feature type="transmembrane region" description="Helical" evidence="9">
    <location>
        <begin position="279"/>
        <end position="297"/>
    </location>
</feature>
<evidence type="ECO:0000256" key="6">
    <source>
        <dbReference type="ARBA" id="ARBA00022989"/>
    </source>
</evidence>
<feature type="transmembrane region" description="Helical" evidence="9">
    <location>
        <begin position="166"/>
        <end position="184"/>
    </location>
</feature>
<accession>A0A517ZIC1</accession>
<feature type="transmembrane region" description="Helical" evidence="9">
    <location>
        <begin position="120"/>
        <end position="139"/>
    </location>
</feature>
<reference evidence="10 11" key="1">
    <citation type="submission" date="2019-02" db="EMBL/GenBank/DDBJ databases">
        <title>Deep-cultivation of Planctomycetes and their phenomic and genomic characterization uncovers novel biology.</title>
        <authorList>
            <person name="Wiegand S."/>
            <person name="Jogler M."/>
            <person name="Boedeker C."/>
            <person name="Pinto D."/>
            <person name="Vollmers J."/>
            <person name="Rivas-Marin E."/>
            <person name="Kohn T."/>
            <person name="Peeters S.H."/>
            <person name="Heuer A."/>
            <person name="Rast P."/>
            <person name="Oberbeckmann S."/>
            <person name="Bunk B."/>
            <person name="Jeske O."/>
            <person name="Meyerdierks A."/>
            <person name="Storesund J.E."/>
            <person name="Kallscheuer N."/>
            <person name="Luecker S."/>
            <person name="Lage O.M."/>
            <person name="Pohl T."/>
            <person name="Merkel B.J."/>
            <person name="Hornburger P."/>
            <person name="Mueller R.-W."/>
            <person name="Bruemmer F."/>
            <person name="Labrenz M."/>
            <person name="Spormann A.M."/>
            <person name="Op den Camp H."/>
            <person name="Overmann J."/>
            <person name="Amann R."/>
            <person name="Jetten M.S.M."/>
            <person name="Mascher T."/>
            <person name="Medema M.H."/>
            <person name="Devos D.P."/>
            <person name="Kaster A.-K."/>
            <person name="Ovreas L."/>
            <person name="Rohde M."/>
            <person name="Galperin M.Y."/>
            <person name="Jogler C."/>
        </authorList>
    </citation>
    <scope>NUCLEOTIDE SEQUENCE [LARGE SCALE GENOMIC DNA]</scope>
    <source>
        <strain evidence="10 11">Mal52</strain>
    </source>
</reference>
<dbReference type="AlphaFoldDB" id="A0A517ZIC1"/>
<evidence type="ECO:0000256" key="5">
    <source>
        <dbReference type="ARBA" id="ARBA00022692"/>
    </source>
</evidence>
<evidence type="ECO:0000256" key="9">
    <source>
        <dbReference type="SAM" id="Phobius"/>
    </source>
</evidence>
<keyword evidence="6 9" id="KW-1133">Transmembrane helix</keyword>
<keyword evidence="5 8" id="KW-0812">Transmembrane</keyword>
<dbReference type="GO" id="GO:0043190">
    <property type="term" value="C:ATP-binding cassette (ABC) transporter complex"/>
    <property type="evidence" value="ECO:0007669"/>
    <property type="project" value="InterPro"/>
</dbReference>
<keyword evidence="3 8" id="KW-0813">Transport</keyword>
<dbReference type="Gene3D" id="1.10.10.10">
    <property type="entry name" value="Winged helix-like DNA-binding domain superfamily/Winged helix DNA-binding domain"/>
    <property type="match status" value="1"/>
</dbReference>
<dbReference type="FunFam" id="1.10.3470.10:FF:000003">
    <property type="entry name" value="Iron ABC transporter permease SitD"/>
    <property type="match status" value="1"/>
</dbReference>
<dbReference type="GO" id="GO:0046914">
    <property type="term" value="F:transition metal ion binding"/>
    <property type="evidence" value="ECO:0007669"/>
    <property type="project" value="InterPro"/>
</dbReference>
<comment type="similarity">
    <text evidence="2 8">Belongs to the ABC-3 integral membrane protein family.</text>
</comment>
<evidence type="ECO:0000256" key="7">
    <source>
        <dbReference type="ARBA" id="ARBA00023136"/>
    </source>
</evidence>
<dbReference type="GO" id="GO:0010043">
    <property type="term" value="P:response to zinc ion"/>
    <property type="evidence" value="ECO:0007669"/>
    <property type="project" value="TreeGrafter"/>
</dbReference>
<dbReference type="SUPFAM" id="SSF46785">
    <property type="entry name" value="Winged helix' DNA-binding domain"/>
    <property type="match status" value="1"/>
</dbReference>
<dbReference type="InterPro" id="IPR001626">
    <property type="entry name" value="ABC_TroCD"/>
</dbReference>
<dbReference type="EMBL" id="CP036276">
    <property type="protein sequence ID" value="QDU42217.1"/>
    <property type="molecule type" value="Genomic_DNA"/>
</dbReference>
<keyword evidence="11" id="KW-1185">Reference proteome</keyword>
<dbReference type="PANTHER" id="PTHR30477">
    <property type="entry name" value="ABC-TRANSPORTER METAL-BINDING PROTEIN"/>
    <property type="match status" value="1"/>
</dbReference>
<organism evidence="10 11">
    <name type="scientific">Symmachiella dynata</name>
    <dbReference type="NCBI Taxonomy" id="2527995"/>
    <lineage>
        <taxon>Bacteria</taxon>
        <taxon>Pseudomonadati</taxon>
        <taxon>Planctomycetota</taxon>
        <taxon>Planctomycetia</taxon>
        <taxon>Planctomycetales</taxon>
        <taxon>Planctomycetaceae</taxon>
        <taxon>Symmachiella</taxon>
    </lineage>
</organism>
<gene>
    <name evidence="10" type="primary">mntB_1</name>
    <name evidence="10" type="ORF">Mal52_06720</name>
</gene>
<protein>
    <submittedName>
        <fullName evidence="10">Manganese transport system membrane protein MntB</fullName>
    </submittedName>
</protein>
<dbReference type="InterPro" id="IPR036390">
    <property type="entry name" value="WH_DNA-bd_sf"/>
</dbReference>
<sequence>MNSALSLAASLGGVLAASDFGTQMRRFWSLEDPSVRTAILGTLLLGMTCGLLGSFVVLRRLSLLGDSLGHAVLPGICAGFLVTMTKDIRWIFAGAALSAMLAAGVIALIQRRTQLKQDAVMGLVLSGFYGLGVVMLTRLQNTSSGNQSGLNRFLFGQASAISTEELKIMAVLAGIVLVVVLLAYKELAATSFDEEFAAACGIPARAIHYLLMMLVAIAIVISIQAVGIVLLSAMLITPAATAYLLTDRLKVMILLSVMFGAVAGVAGANISFLESHLPTGPFIVAVLTLFFVAAFFFSPQQGMLTRMHRRHRRQRQTLADQLVRWLHAVTSSQTQSIEQLSQEMHTSDSHIRKAVNLLRSDGLVKTDAGGLQLTTTGREYAEMLDRNAKLWELFLAQEGTIADIPFDPDTDDIEQVLGVDLKRQLEGQLNGVH</sequence>
<dbReference type="RefSeq" id="WP_145374293.1">
    <property type="nucleotide sequence ID" value="NZ_CP036276.1"/>
</dbReference>
<feature type="transmembrane region" description="Helical" evidence="9">
    <location>
        <begin position="252"/>
        <end position="273"/>
    </location>
</feature>
<name>A0A517ZIC1_9PLAN</name>
<dbReference type="PANTHER" id="PTHR30477:SF3">
    <property type="entry name" value="METAL TRANSPORT SYSTEM MEMBRANE PROTEIN CT_069-RELATED"/>
    <property type="match status" value="1"/>
</dbReference>
<dbReference type="InterPro" id="IPR036388">
    <property type="entry name" value="WH-like_DNA-bd_sf"/>
</dbReference>
<dbReference type="Gene3D" id="1.10.3470.10">
    <property type="entry name" value="ABC transporter involved in vitamin B12 uptake, BtuC"/>
    <property type="match status" value="1"/>
</dbReference>
<dbReference type="SUPFAM" id="SSF81345">
    <property type="entry name" value="ABC transporter involved in vitamin B12 uptake, BtuC"/>
    <property type="match status" value="1"/>
</dbReference>